<comment type="similarity">
    <text evidence="2">Belongs to the FtsK/SpoIIIE/SftA family.</text>
</comment>
<dbReference type="GO" id="GO:0005524">
    <property type="term" value="F:ATP binding"/>
    <property type="evidence" value="ECO:0007669"/>
    <property type="project" value="UniProtKB-UniRule"/>
</dbReference>
<dbReference type="Gene3D" id="1.10.10.10">
    <property type="entry name" value="Winged helix-like DNA-binding domain superfamily/Winged helix DNA-binding domain"/>
    <property type="match status" value="1"/>
</dbReference>
<feature type="transmembrane region" description="Helical" evidence="16">
    <location>
        <begin position="14"/>
        <end position="37"/>
    </location>
</feature>
<dbReference type="RefSeq" id="WP_065285389.1">
    <property type="nucleotide sequence ID" value="NZ_MAQD01000001.1"/>
</dbReference>
<dbReference type="InterPro" id="IPR002543">
    <property type="entry name" value="FtsK_dom"/>
</dbReference>
<dbReference type="PANTHER" id="PTHR22683">
    <property type="entry name" value="SPORULATION PROTEIN RELATED"/>
    <property type="match status" value="1"/>
</dbReference>
<dbReference type="PANTHER" id="PTHR22683:SF41">
    <property type="entry name" value="DNA TRANSLOCASE FTSK"/>
    <property type="match status" value="1"/>
</dbReference>
<dbReference type="SUPFAM" id="SSF52540">
    <property type="entry name" value="P-loop containing nucleoside triphosphate hydrolases"/>
    <property type="match status" value="1"/>
</dbReference>
<dbReference type="InterPro" id="IPR050206">
    <property type="entry name" value="FtsK/SpoIIIE/SftA"/>
</dbReference>
<evidence type="ECO:0000256" key="10">
    <source>
        <dbReference type="ARBA" id="ARBA00022989"/>
    </source>
</evidence>
<evidence type="ECO:0000256" key="11">
    <source>
        <dbReference type="ARBA" id="ARBA00023125"/>
    </source>
</evidence>
<dbReference type="Proteomes" id="UP000092740">
    <property type="component" value="Unassembled WGS sequence"/>
</dbReference>
<dbReference type="Pfam" id="PF09397">
    <property type="entry name" value="FtsK_gamma"/>
    <property type="match status" value="1"/>
</dbReference>
<dbReference type="AlphaFoldDB" id="A0AB36EGU3"/>
<keyword evidence="6 16" id="KW-0812">Transmembrane</keyword>
<dbReference type="FunFam" id="3.40.50.300:FF:000209">
    <property type="entry name" value="Cell division protein FtsK"/>
    <property type="match status" value="1"/>
</dbReference>
<keyword evidence="10 16" id="KW-1133">Transmembrane helix</keyword>
<feature type="transmembrane region" description="Helical" evidence="16">
    <location>
        <begin position="104"/>
        <end position="125"/>
    </location>
</feature>
<evidence type="ECO:0000259" key="17">
    <source>
        <dbReference type="PROSITE" id="PS50901"/>
    </source>
</evidence>
<feature type="transmembrane region" description="Helical" evidence="16">
    <location>
        <begin position="68"/>
        <end position="92"/>
    </location>
</feature>
<evidence type="ECO:0000256" key="2">
    <source>
        <dbReference type="ARBA" id="ARBA00006474"/>
    </source>
</evidence>
<dbReference type="SMART" id="SM00843">
    <property type="entry name" value="Ftsk_gamma"/>
    <property type="match status" value="1"/>
</dbReference>
<dbReference type="SUPFAM" id="SSF46785">
    <property type="entry name" value="Winged helix' DNA-binding domain"/>
    <property type="match status" value="1"/>
</dbReference>
<evidence type="ECO:0000256" key="9">
    <source>
        <dbReference type="ARBA" id="ARBA00022840"/>
    </source>
</evidence>
<keyword evidence="5 18" id="KW-0132">Cell division</keyword>
<dbReference type="Pfam" id="PF17854">
    <property type="entry name" value="FtsK_alpha"/>
    <property type="match status" value="1"/>
</dbReference>
<comment type="subcellular location">
    <subcellularLocation>
        <location evidence="1">Cell membrane</location>
        <topology evidence="1">Multi-pass membrane protein</topology>
    </subcellularLocation>
</comment>
<sequence length="930" mass="102884">MIKRITKRFTPKQYLAELLLGLTALLGLYLIVAWSSYTPLDNSWSTASFQTETINKAGAFGAWLIDAFFVFLGYVGHLIPFVIFIVPIYLLKTKAVHSLSATRIALRSFGFIALIVGLTMMATLLLSNTNYYLAGGVFGGSLVVNLYPTIGKFGCILVGFICAVVGFIFCSGASLIRLIVKFYHWLTMKNQPAEEEHAEHTSVDDLEQIVIEAPQQLTFSDSQLETESAEDKKEDESENTFIKPEQLISISGLSSPSASEPADVEKLEDKFKGFTVESDNLPNVSISAASSVELPTKEDFSATWKNPQVNHQSVDESDDIFEENVMPKVSLKTPENTTALYPTYDEPLESENDGLEDELARQFAAQEQARLQEMEVRAKAANAEDALKVILNEPAAVSAPKEREIHIENATETTYKPYSDTLIHPAFQQPTNKREKPTTPLPSLDLLEHRPTQAQDITREEILDTSARIEQQLKNFNVKATVQDVLVGPVVTRYELELQPGVKASKVTSIDTDLARALMFRAIRVAEVIPGKPYIGIETPNAHRQIVPLRDVLDSNEFRSSTSLLSMALGKDISGKPVVVDLAKMPHLLVAGSTGSGKSVGVNTMILSLLFRVTPDEVKFIMIDPKVVELSIYNDIPHLLTPVVTDMKKAANALRWCVDEMERRYQLLSALRVRNIEGYNEKIEEYEKLNMPIPNPIWKPGDTMDKMPPPLEKLSYIVVIVDEFADLMMVAGKQIEELIARLAQKARAIGIHLILATQRPSVDVITGLIKANIPSRIAFTVASKIDSRTILDQGGAEALLGRGDMLYSGQGSSDLVRVHGAFMSDDEVARVADDWRARGKPNYIDGILDGADDEDSGEKSTASSGDLDALFDDVVEFVLSTGNTSTSYVQRKFSVGFNRAARIMDQLEEQGILGPMKNGKREILARRSEY</sequence>
<dbReference type="Pfam" id="PF01580">
    <property type="entry name" value="FtsK_SpoIIIE"/>
    <property type="match status" value="1"/>
</dbReference>
<evidence type="ECO:0000256" key="14">
    <source>
        <dbReference type="PROSITE-ProRule" id="PRU00289"/>
    </source>
</evidence>
<feature type="transmembrane region" description="Helical" evidence="16">
    <location>
        <begin position="131"/>
        <end position="148"/>
    </location>
</feature>
<keyword evidence="12 16" id="KW-0472">Membrane</keyword>
<organism evidence="18 19">
    <name type="scientific">Haemophilus parainfluenzae</name>
    <dbReference type="NCBI Taxonomy" id="729"/>
    <lineage>
        <taxon>Bacteria</taxon>
        <taxon>Pseudomonadati</taxon>
        <taxon>Pseudomonadota</taxon>
        <taxon>Gammaproteobacteria</taxon>
        <taxon>Pasteurellales</taxon>
        <taxon>Pasteurellaceae</taxon>
        <taxon>Haemophilus</taxon>
    </lineage>
</organism>
<keyword evidence="7 14" id="KW-0547">Nucleotide-binding</keyword>
<dbReference type="EMBL" id="MAQD01000001">
    <property type="protein sequence ID" value="OBY53457.1"/>
    <property type="molecule type" value="Genomic_DNA"/>
</dbReference>
<dbReference type="GO" id="GO:0007059">
    <property type="term" value="P:chromosome segregation"/>
    <property type="evidence" value="ECO:0007669"/>
    <property type="project" value="UniProtKB-KW"/>
</dbReference>
<dbReference type="InterPro" id="IPR036390">
    <property type="entry name" value="WH_DNA-bd_sf"/>
</dbReference>
<dbReference type="InterPro" id="IPR018541">
    <property type="entry name" value="Ftsk_gamma"/>
</dbReference>
<evidence type="ECO:0000256" key="16">
    <source>
        <dbReference type="SAM" id="Phobius"/>
    </source>
</evidence>
<gene>
    <name evidence="18" type="ORF">BBB48_01580</name>
</gene>
<comment type="caution">
    <text evidence="18">The sequence shown here is derived from an EMBL/GenBank/DDBJ whole genome shotgun (WGS) entry which is preliminary data.</text>
</comment>
<evidence type="ECO:0000256" key="7">
    <source>
        <dbReference type="ARBA" id="ARBA00022741"/>
    </source>
</evidence>
<dbReference type="InterPro" id="IPR041027">
    <property type="entry name" value="FtsK_alpha"/>
</dbReference>
<feature type="region of interest" description="Disordered" evidence="15">
    <location>
        <begin position="221"/>
        <end position="240"/>
    </location>
</feature>
<dbReference type="CDD" id="cd01127">
    <property type="entry name" value="TrwB_TraG_TraD_VirD4"/>
    <property type="match status" value="1"/>
</dbReference>
<feature type="transmembrane region" description="Helical" evidence="16">
    <location>
        <begin position="155"/>
        <end position="180"/>
    </location>
</feature>
<evidence type="ECO:0000256" key="15">
    <source>
        <dbReference type="SAM" id="MobiDB-lite"/>
    </source>
</evidence>
<dbReference type="Gene3D" id="3.30.980.40">
    <property type="match status" value="1"/>
</dbReference>
<evidence type="ECO:0000313" key="19">
    <source>
        <dbReference type="Proteomes" id="UP000092740"/>
    </source>
</evidence>
<dbReference type="InterPro" id="IPR025199">
    <property type="entry name" value="FtsK_4TM"/>
</dbReference>
<evidence type="ECO:0000256" key="4">
    <source>
        <dbReference type="ARBA" id="ARBA00022475"/>
    </source>
</evidence>
<proteinExistence type="inferred from homology"/>
<evidence type="ECO:0000256" key="13">
    <source>
        <dbReference type="ARBA" id="ARBA00023306"/>
    </source>
</evidence>
<protein>
    <recommendedName>
        <fullName evidence="3">DNA translocase FtsK</fullName>
    </recommendedName>
</protein>
<evidence type="ECO:0000256" key="8">
    <source>
        <dbReference type="ARBA" id="ARBA00022829"/>
    </source>
</evidence>
<accession>A0AB36EGU3</accession>
<evidence type="ECO:0000256" key="1">
    <source>
        <dbReference type="ARBA" id="ARBA00004651"/>
    </source>
</evidence>
<dbReference type="InterPro" id="IPR027417">
    <property type="entry name" value="P-loop_NTPase"/>
</dbReference>
<dbReference type="GO" id="GO:0005886">
    <property type="term" value="C:plasma membrane"/>
    <property type="evidence" value="ECO:0007669"/>
    <property type="project" value="UniProtKB-SubCell"/>
</dbReference>
<evidence type="ECO:0000256" key="3">
    <source>
        <dbReference type="ARBA" id="ARBA00020887"/>
    </source>
</evidence>
<dbReference type="Gene3D" id="3.40.50.300">
    <property type="entry name" value="P-loop containing nucleotide triphosphate hydrolases"/>
    <property type="match status" value="1"/>
</dbReference>
<keyword evidence="9 14" id="KW-0067">ATP-binding</keyword>
<keyword evidence="4" id="KW-1003">Cell membrane</keyword>
<name>A0AB36EGU3_HAEPA</name>
<feature type="binding site" evidence="14">
    <location>
        <begin position="592"/>
        <end position="599"/>
    </location>
    <ligand>
        <name>ATP</name>
        <dbReference type="ChEBI" id="CHEBI:30616"/>
    </ligand>
</feature>
<dbReference type="GO" id="GO:0051301">
    <property type="term" value="P:cell division"/>
    <property type="evidence" value="ECO:0007669"/>
    <property type="project" value="UniProtKB-KW"/>
</dbReference>
<dbReference type="InterPro" id="IPR036388">
    <property type="entry name" value="WH-like_DNA-bd_sf"/>
</dbReference>
<evidence type="ECO:0000256" key="12">
    <source>
        <dbReference type="ARBA" id="ARBA00023136"/>
    </source>
</evidence>
<keyword evidence="11" id="KW-0238">DNA-binding</keyword>
<dbReference type="Pfam" id="PF13491">
    <property type="entry name" value="FtsK_4TM"/>
    <property type="match status" value="1"/>
</dbReference>
<dbReference type="GO" id="GO:0003677">
    <property type="term" value="F:DNA binding"/>
    <property type="evidence" value="ECO:0007669"/>
    <property type="project" value="UniProtKB-KW"/>
</dbReference>
<reference evidence="18 19" key="1">
    <citation type="submission" date="2016-06" db="EMBL/GenBank/DDBJ databases">
        <title>Simultaneous identification of Haemophilus influenzae and Haemophilus haemolyticus using TaqMan real-time PCR.</title>
        <authorList>
            <person name="Price E.P."/>
            <person name="Sarovich D.S."/>
            <person name="Harris T."/>
            <person name="Spargo J.C."/>
            <person name="Nosworthy E."/>
            <person name="Beissbarth J."/>
            <person name="Smith-Vaughan H.C."/>
        </authorList>
    </citation>
    <scope>NUCLEOTIDE SEQUENCE [LARGE SCALE GENOMIC DNA]</scope>
    <source>
        <strain evidence="18 19">ATCC 9796</strain>
    </source>
</reference>
<keyword evidence="13" id="KW-0131">Cell cycle</keyword>
<evidence type="ECO:0000256" key="6">
    <source>
        <dbReference type="ARBA" id="ARBA00022692"/>
    </source>
</evidence>
<keyword evidence="8" id="KW-0159">Chromosome partition</keyword>
<feature type="domain" description="FtsK" evidence="17">
    <location>
        <begin position="575"/>
        <end position="788"/>
    </location>
</feature>
<evidence type="ECO:0000313" key="18">
    <source>
        <dbReference type="EMBL" id="OBY53457.1"/>
    </source>
</evidence>
<evidence type="ECO:0000256" key="5">
    <source>
        <dbReference type="ARBA" id="ARBA00022618"/>
    </source>
</evidence>
<dbReference type="PROSITE" id="PS50901">
    <property type="entry name" value="FTSK"/>
    <property type="match status" value="1"/>
</dbReference>